<sequence length="44" mass="4653">MNVMIDSGAIPVAEFVKPLPMVIAGFANAVEEVNRIPPKIQSGT</sequence>
<name>A0A6J5ZJB4_9ZZZZ</name>
<protein>
    <submittedName>
        <fullName evidence="1">Unannotated protein</fullName>
    </submittedName>
</protein>
<dbReference type="EMBL" id="CAESAM010000069">
    <property type="protein sequence ID" value="CAB4340987.1"/>
    <property type="molecule type" value="Genomic_DNA"/>
</dbReference>
<dbReference type="AlphaFoldDB" id="A0A6J5ZJB4"/>
<evidence type="ECO:0000313" key="1">
    <source>
        <dbReference type="EMBL" id="CAB4340987.1"/>
    </source>
</evidence>
<organism evidence="1">
    <name type="scientific">freshwater metagenome</name>
    <dbReference type="NCBI Taxonomy" id="449393"/>
    <lineage>
        <taxon>unclassified sequences</taxon>
        <taxon>metagenomes</taxon>
        <taxon>ecological metagenomes</taxon>
    </lineage>
</organism>
<proteinExistence type="predicted"/>
<reference evidence="1" key="1">
    <citation type="submission" date="2020-05" db="EMBL/GenBank/DDBJ databases">
        <authorList>
            <person name="Chiriac C."/>
            <person name="Salcher M."/>
            <person name="Ghai R."/>
            <person name="Kavagutti S V."/>
        </authorList>
    </citation>
    <scope>NUCLEOTIDE SEQUENCE</scope>
</reference>
<gene>
    <name evidence="1" type="ORF">UFOPK4171_00748</name>
</gene>
<accession>A0A6J5ZJB4</accession>